<evidence type="ECO:0000256" key="2">
    <source>
        <dbReference type="ARBA" id="ARBA00022660"/>
    </source>
</evidence>
<keyword evidence="2" id="KW-0813">Transport</keyword>
<name>A0A836FFV1_9HYME</name>
<feature type="transmembrane region" description="Helical" evidence="7">
    <location>
        <begin position="87"/>
        <end position="108"/>
    </location>
</feature>
<evidence type="ECO:0000313" key="8">
    <source>
        <dbReference type="EMBL" id="KAG5326332.1"/>
    </source>
</evidence>
<evidence type="ECO:0000256" key="3">
    <source>
        <dbReference type="ARBA" id="ARBA00022723"/>
    </source>
</evidence>
<gene>
    <name evidence="8" type="primary">coi</name>
    <name evidence="8" type="ORF">G6Z77_0004998</name>
</gene>
<dbReference type="GO" id="GO:0004129">
    <property type="term" value="F:cytochrome-c oxidase activity"/>
    <property type="evidence" value="ECO:0007669"/>
    <property type="project" value="InterPro"/>
</dbReference>
<dbReference type="GO" id="GO:0015990">
    <property type="term" value="P:electron transport coupled proton transport"/>
    <property type="evidence" value="ECO:0007669"/>
    <property type="project" value="TreeGrafter"/>
</dbReference>
<organism evidence="8 9">
    <name type="scientific">Acromyrmex heyeri</name>
    <dbReference type="NCBI Taxonomy" id="230685"/>
    <lineage>
        <taxon>Eukaryota</taxon>
        <taxon>Metazoa</taxon>
        <taxon>Ecdysozoa</taxon>
        <taxon>Arthropoda</taxon>
        <taxon>Hexapoda</taxon>
        <taxon>Insecta</taxon>
        <taxon>Pterygota</taxon>
        <taxon>Neoptera</taxon>
        <taxon>Endopterygota</taxon>
        <taxon>Hymenoptera</taxon>
        <taxon>Apocrita</taxon>
        <taxon>Aculeata</taxon>
        <taxon>Formicoidea</taxon>
        <taxon>Formicidae</taxon>
        <taxon>Myrmicinae</taxon>
        <taxon>Acromyrmex</taxon>
    </lineage>
</organism>
<evidence type="ECO:0000256" key="4">
    <source>
        <dbReference type="ARBA" id="ARBA00022792"/>
    </source>
</evidence>
<evidence type="ECO:0000256" key="1">
    <source>
        <dbReference type="ARBA" id="ARBA00004448"/>
    </source>
</evidence>
<dbReference type="GO" id="GO:0046872">
    <property type="term" value="F:metal ion binding"/>
    <property type="evidence" value="ECO:0007669"/>
    <property type="project" value="UniProtKB-KW"/>
</dbReference>
<evidence type="ECO:0000313" key="9">
    <source>
        <dbReference type="Proteomes" id="UP000670152"/>
    </source>
</evidence>
<keyword evidence="6" id="KW-0496">Mitochondrion</keyword>
<feature type="transmembrane region" description="Helical" evidence="7">
    <location>
        <begin position="20"/>
        <end position="39"/>
    </location>
</feature>
<keyword evidence="7" id="KW-0812">Transmembrane</keyword>
<evidence type="ECO:0000256" key="6">
    <source>
        <dbReference type="ARBA" id="ARBA00023128"/>
    </source>
</evidence>
<keyword evidence="9" id="KW-1185">Reference proteome</keyword>
<dbReference type="OrthoDB" id="7490198at2759"/>
<dbReference type="PANTHER" id="PTHR10422">
    <property type="entry name" value="CYTOCHROME C OXIDASE SUBUNIT 1"/>
    <property type="match status" value="1"/>
</dbReference>
<comment type="subcellular location">
    <subcellularLocation>
        <location evidence="1">Mitochondrion inner membrane</location>
        <topology evidence="1">Multi-pass membrane protein</topology>
    </subcellularLocation>
</comment>
<dbReference type="GO" id="GO:0020037">
    <property type="term" value="F:heme binding"/>
    <property type="evidence" value="ECO:0007669"/>
    <property type="project" value="InterPro"/>
</dbReference>
<dbReference type="PANTHER" id="PTHR10422:SF18">
    <property type="entry name" value="CYTOCHROME C OXIDASE SUBUNIT 1"/>
    <property type="match status" value="1"/>
</dbReference>
<feature type="transmembrane region" description="Helical" evidence="7">
    <location>
        <begin position="45"/>
        <end position="66"/>
    </location>
</feature>
<proteinExistence type="predicted"/>
<reference evidence="8 9" key="1">
    <citation type="submission" date="2020-02" db="EMBL/GenBank/DDBJ databases">
        <title>Relaxed selection underlies rapid genomic changes in the transitions from sociality to social parasitism in ants.</title>
        <authorList>
            <person name="Bi X."/>
        </authorList>
    </citation>
    <scope>NUCLEOTIDE SEQUENCE [LARGE SCALE GENOMIC DNA]</scope>
    <source>
        <strain evidence="8">BGI-DK2014b</strain>
        <tissue evidence="8">Whole body</tissue>
    </source>
</reference>
<feature type="non-terminal residue" evidence="8">
    <location>
        <position position="1"/>
    </location>
</feature>
<comment type="caution">
    <text evidence="8">The sequence shown here is derived from an EMBL/GenBank/DDBJ whole genome shotgun (WGS) entry which is preliminary data.</text>
</comment>
<feature type="non-terminal residue" evidence="8">
    <location>
        <position position="133"/>
    </location>
</feature>
<sequence length="133" mass="15345">RLELGSCRNLINDDQIYNSLVTNQAFIIIFFIVIPFGGNFLVDQFLLPVLLLLSFPVFTGAITILLTDRNLNTSFLIITIPTGIKIFLYKFISIFIEVNLIFFPQHFFGFSGIPRHYSDYPDSFLTLEYYLDS</sequence>
<dbReference type="Gene3D" id="1.20.210.10">
    <property type="entry name" value="Cytochrome c oxidase-like, subunit I domain"/>
    <property type="match status" value="1"/>
</dbReference>
<keyword evidence="7" id="KW-1133">Transmembrane helix</keyword>
<dbReference type="GO" id="GO:0006123">
    <property type="term" value="P:mitochondrial electron transport, cytochrome c to oxygen"/>
    <property type="evidence" value="ECO:0007669"/>
    <property type="project" value="TreeGrafter"/>
</dbReference>
<accession>A0A836FFV1</accession>
<dbReference type="EMBL" id="JAANIB010007403">
    <property type="protein sequence ID" value="KAG5326332.1"/>
    <property type="molecule type" value="Genomic_DNA"/>
</dbReference>
<keyword evidence="2" id="KW-0679">Respiratory chain</keyword>
<keyword evidence="5" id="KW-0249">Electron transport</keyword>
<dbReference type="InterPro" id="IPR000883">
    <property type="entry name" value="Cyt_C_Oxase_1"/>
</dbReference>
<keyword evidence="3" id="KW-0479">Metal-binding</keyword>
<dbReference type="Proteomes" id="UP000670152">
    <property type="component" value="Unassembled WGS sequence"/>
</dbReference>
<dbReference type="SUPFAM" id="SSF81442">
    <property type="entry name" value="Cytochrome c oxidase subunit I-like"/>
    <property type="match status" value="1"/>
</dbReference>
<keyword evidence="7" id="KW-0472">Membrane</keyword>
<dbReference type="InterPro" id="IPR036927">
    <property type="entry name" value="Cyt_c_oxase-like_su1_sf"/>
</dbReference>
<protein>
    <submittedName>
        <fullName evidence="8">COX1 oxidase</fullName>
    </submittedName>
</protein>
<evidence type="ECO:0000256" key="5">
    <source>
        <dbReference type="ARBA" id="ARBA00022982"/>
    </source>
</evidence>
<evidence type="ECO:0000256" key="7">
    <source>
        <dbReference type="SAM" id="Phobius"/>
    </source>
</evidence>
<dbReference type="GO" id="GO:0005743">
    <property type="term" value="C:mitochondrial inner membrane"/>
    <property type="evidence" value="ECO:0007669"/>
    <property type="project" value="UniProtKB-SubCell"/>
</dbReference>
<dbReference type="AlphaFoldDB" id="A0A836FFV1"/>
<keyword evidence="4" id="KW-0999">Mitochondrion inner membrane</keyword>